<dbReference type="Gramene" id="ONK65528">
    <property type="protein sequence ID" value="ONK65528"/>
    <property type="gene ID" value="A4U43_C07F38030"/>
</dbReference>
<feature type="region of interest" description="Disordered" evidence="1">
    <location>
        <begin position="18"/>
        <end position="93"/>
    </location>
</feature>
<organism evidence="2 3">
    <name type="scientific">Asparagus officinalis</name>
    <name type="common">Garden asparagus</name>
    <dbReference type="NCBI Taxonomy" id="4686"/>
    <lineage>
        <taxon>Eukaryota</taxon>
        <taxon>Viridiplantae</taxon>
        <taxon>Streptophyta</taxon>
        <taxon>Embryophyta</taxon>
        <taxon>Tracheophyta</taxon>
        <taxon>Spermatophyta</taxon>
        <taxon>Magnoliopsida</taxon>
        <taxon>Liliopsida</taxon>
        <taxon>Asparagales</taxon>
        <taxon>Asparagaceae</taxon>
        <taxon>Asparagoideae</taxon>
        <taxon>Asparagus</taxon>
    </lineage>
</organism>
<feature type="compositionally biased region" description="Low complexity" evidence="1">
    <location>
        <begin position="64"/>
        <end position="77"/>
    </location>
</feature>
<evidence type="ECO:0000313" key="2">
    <source>
        <dbReference type="EMBL" id="ONK65528.1"/>
    </source>
</evidence>
<gene>
    <name evidence="2" type="ORF">A4U43_C07F38030</name>
</gene>
<dbReference type="Proteomes" id="UP000243459">
    <property type="component" value="Chromosome 7"/>
</dbReference>
<protein>
    <submittedName>
        <fullName evidence="2">Uncharacterized protein</fullName>
    </submittedName>
</protein>
<sequence>MAKTPRFSLLPPRSSCCYAHGDLGAGGPGHDREGGAVRRRQLSHTGPPTPPPPTWPRFPSARQRNNARPPLATPPTLASCSRPQPHRRRPPLLLAIPTPSSLALRSSPASSSGLGLRHVALPPPRLSVATRDRRPRLLPPPPSPGVRPPAASLAPILCRLQPPIPVLHHRLSFDLCLVNHISPLAGLLQQALADSSSPPLAALLLRGAASPDGQPPTRYYS</sequence>
<accession>A0A5P1EHW0</accession>
<feature type="compositionally biased region" description="Pro residues" evidence="1">
    <location>
        <begin position="47"/>
        <end position="56"/>
    </location>
</feature>
<keyword evidence="3" id="KW-1185">Reference proteome</keyword>
<dbReference type="AlphaFoldDB" id="A0A5P1EHW0"/>
<reference evidence="3" key="1">
    <citation type="journal article" date="2017" name="Nat. Commun.">
        <title>The asparagus genome sheds light on the origin and evolution of a young Y chromosome.</title>
        <authorList>
            <person name="Harkess A."/>
            <person name="Zhou J."/>
            <person name="Xu C."/>
            <person name="Bowers J.E."/>
            <person name="Van der Hulst R."/>
            <person name="Ayyampalayam S."/>
            <person name="Mercati F."/>
            <person name="Riccardi P."/>
            <person name="McKain M.R."/>
            <person name="Kakrana A."/>
            <person name="Tang H."/>
            <person name="Ray J."/>
            <person name="Groenendijk J."/>
            <person name="Arikit S."/>
            <person name="Mathioni S.M."/>
            <person name="Nakano M."/>
            <person name="Shan H."/>
            <person name="Telgmann-Rauber A."/>
            <person name="Kanno A."/>
            <person name="Yue Z."/>
            <person name="Chen H."/>
            <person name="Li W."/>
            <person name="Chen Y."/>
            <person name="Xu X."/>
            <person name="Zhang Y."/>
            <person name="Luo S."/>
            <person name="Chen H."/>
            <person name="Gao J."/>
            <person name="Mao Z."/>
            <person name="Pires J.C."/>
            <person name="Luo M."/>
            <person name="Kudrna D."/>
            <person name="Wing R.A."/>
            <person name="Meyers B.C."/>
            <person name="Yi K."/>
            <person name="Kong H."/>
            <person name="Lavrijsen P."/>
            <person name="Sunseri F."/>
            <person name="Falavigna A."/>
            <person name="Ye Y."/>
            <person name="Leebens-Mack J.H."/>
            <person name="Chen G."/>
        </authorList>
    </citation>
    <scope>NUCLEOTIDE SEQUENCE [LARGE SCALE GENOMIC DNA]</scope>
    <source>
        <strain evidence="3">cv. DH0086</strain>
    </source>
</reference>
<evidence type="ECO:0000313" key="3">
    <source>
        <dbReference type="Proteomes" id="UP000243459"/>
    </source>
</evidence>
<evidence type="ECO:0000256" key="1">
    <source>
        <dbReference type="SAM" id="MobiDB-lite"/>
    </source>
</evidence>
<proteinExistence type="predicted"/>
<name>A0A5P1EHW0_ASPOF</name>
<dbReference type="EMBL" id="CM007387">
    <property type="protein sequence ID" value="ONK65528.1"/>
    <property type="molecule type" value="Genomic_DNA"/>
</dbReference>